<evidence type="ECO:0000313" key="2">
    <source>
        <dbReference type="Proteomes" id="UP000249239"/>
    </source>
</evidence>
<sequence length="118" mass="13652">MKHTIITTLLIIITLTGCIDYEEGTIRVQNKVHNVALQSINWGEYGIYDYVMTGETSAKRTISDEKENWPKTFQLEFYMTANGNLVYLKTRNKYTLNYNEDLIITISDTTDVYNPALE</sequence>
<comment type="caution">
    <text evidence="1">The sequence shown here is derived from an EMBL/GenBank/DDBJ whole genome shotgun (WGS) entry which is preliminary data.</text>
</comment>
<name>A0A2W7NQI1_9BACT</name>
<reference evidence="1 2" key="1">
    <citation type="submission" date="2018-06" db="EMBL/GenBank/DDBJ databases">
        <title>Genomic Encyclopedia of Archaeal and Bacterial Type Strains, Phase II (KMG-II): from individual species to whole genera.</title>
        <authorList>
            <person name="Goeker M."/>
        </authorList>
    </citation>
    <scope>NUCLEOTIDE SEQUENCE [LARGE SCALE GENOMIC DNA]</scope>
    <source>
        <strain evidence="1 2">DSM 6779</strain>
    </source>
</reference>
<protein>
    <submittedName>
        <fullName evidence="1">Uncharacterized protein</fullName>
    </submittedName>
</protein>
<accession>A0A2W7NQI1</accession>
<organism evidence="1 2">
    <name type="scientific">Breznakibacter xylanolyticus</name>
    <dbReference type="NCBI Taxonomy" id="990"/>
    <lineage>
        <taxon>Bacteria</taxon>
        <taxon>Pseudomonadati</taxon>
        <taxon>Bacteroidota</taxon>
        <taxon>Bacteroidia</taxon>
        <taxon>Marinilabiliales</taxon>
        <taxon>Marinilabiliaceae</taxon>
        <taxon>Breznakibacter</taxon>
    </lineage>
</organism>
<dbReference type="AlphaFoldDB" id="A0A2W7NQI1"/>
<proteinExistence type="predicted"/>
<dbReference type="EMBL" id="QKZK01000024">
    <property type="protein sequence ID" value="PZX13562.1"/>
    <property type="molecule type" value="Genomic_DNA"/>
</dbReference>
<dbReference type="OrthoDB" id="9939177at2"/>
<keyword evidence="2" id="KW-1185">Reference proteome</keyword>
<dbReference type="PROSITE" id="PS51257">
    <property type="entry name" value="PROKAR_LIPOPROTEIN"/>
    <property type="match status" value="1"/>
</dbReference>
<dbReference type="RefSeq" id="WP_111446439.1">
    <property type="nucleotide sequence ID" value="NZ_QKZK01000024.1"/>
</dbReference>
<gene>
    <name evidence="1" type="ORF">LX69_02595</name>
</gene>
<dbReference type="Proteomes" id="UP000249239">
    <property type="component" value="Unassembled WGS sequence"/>
</dbReference>
<evidence type="ECO:0000313" key="1">
    <source>
        <dbReference type="EMBL" id="PZX13562.1"/>
    </source>
</evidence>